<evidence type="ECO:0000313" key="3">
    <source>
        <dbReference type="Proteomes" id="UP000234342"/>
    </source>
</evidence>
<sequence>MRRLATILISAFTSLGLVTFGGSTALASEPAAQSVTAHVAPASVAAPAEVEPEIDWGEVIRTFHDQGSCNAVRVVYESVRPDLPKLKCIKGDNGLWHLVRR</sequence>
<keyword evidence="3" id="KW-1185">Reference proteome</keyword>
<gene>
    <name evidence="2" type="ORF">BANT10_00563</name>
</gene>
<dbReference type="Proteomes" id="UP000234342">
    <property type="component" value="Unassembled WGS sequence"/>
</dbReference>
<proteinExistence type="predicted"/>
<evidence type="ECO:0000313" key="2">
    <source>
        <dbReference type="EMBL" id="SMX70076.1"/>
    </source>
</evidence>
<feature type="chain" id="PRO_5013776195" evidence="1">
    <location>
        <begin position="28"/>
        <end position="101"/>
    </location>
</feature>
<organism evidence="2 3">
    <name type="scientific">Brevibacterium antiquum</name>
    <dbReference type="NCBI Taxonomy" id="234835"/>
    <lineage>
        <taxon>Bacteria</taxon>
        <taxon>Bacillati</taxon>
        <taxon>Actinomycetota</taxon>
        <taxon>Actinomycetes</taxon>
        <taxon>Micrococcales</taxon>
        <taxon>Brevibacteriaceae</taxon>
        <taxon>Brevibacterium</taxon>
    </lineage>
</organism>
<protein>
    <submittedName>
        <fullName evidence="2">Uncharacterized protein</fullName>
    </submittedName>
</protein>
<evidence type="ECO:0000256" key="1">
    <source>
        <dbReference type="SAM" id="SignalP"/>
    </source>
</evidence>
<dbReference type="AlphaFoldDB" id="A0A2H1I4Q8"/>
<name>A0A2H1I4Q8_9MICO</name>
<dbReference type="EMBL" id="FXZE01000002">
    <property type="protein sequence ID" value="SMX70076.1"/>
    <property type="molecule type" value="Genomic_DNA"/>
</dbReference>
<feature type="signal peptide" evidence="1">
    <location>
        <begin position="1"/>
        <end position="27"/>
    </location>
</feature>
<reference evidence="3" key="1">
    <citation type="submission" date="2017-03" db="EMBL/GenBank/DDBJ databases">
        <authorList>
            <person name="Monnet C."/>
        </authorList>
    </citation>
    <scope>NUCLEOTIDE SEQUENCE [LARGE SCALE GENOMIC DNA]</scope>
    <source>
        <strain evidence="3">P10</strain>
    </source>
</reference>
<accession>A0A2H1I4Q8</accession>
<keyword evidence="1" id="KW-0732">Signal</keyword>